<dbReference type="SUPFAM" id="SSF51197">
    <property type="entry name" value="Clavaminate synthase-like"/>
    <property type="match status" value="1"/>
</dbReference>
<keyword evidence="4" id="KW-1185">Reference proteome</keyword>
<reference evidence="3" key="1">
    <citation type="submission" date="2023-06" db="EMBL/GenBank/DDBJ databases">
        <authorList>
            <consortium name="Lawrence Berkeley National Laboratory"/>
            <person name="Ahrendt S."/>
            <person name="Sahu N."/>
            <person name="Indic B."/>
            <person name="Wong-Bajracharya J."/>
            <person name="Merenyi Z."/>
            <person name="Ke H.-M."/>
            <person name="Monk M."/>
            <person name="Kocsube S."/>
            <person name="Drula E."/>
            <person name="Lipzen A."/>
            <person name="Balint B."/>
            <person name="Henrissat B."/>
            <person name="Andreopoulos B."/>
            <person name="Martin F.M."/>
            <person name="Harder C.B."/>
            <person name="Rigling D."/>
            <person name="Ford K.L."/>
            <person name="Foster G.D."/>
            <person name="Pangilinan J."/>
            <person name="Papanicolaou A."/>
            <person name="Barry K."/>
            <person name="LaButti K."/>
            <person name="Viragh M."/>
            <person name="Koriabine M."/>
            <person name="Yan M."/>
            <person name="Riley R."/>
            <person name="Champramary S."/>
            <person name="Plett K.L."/>
            <person name="Tsai I.J."/>
            <person name="Slot J."/>
            <person name="Sipos G."/>
            <person name="Plett J."/>
            <person name="Nagy L.G."/>
            <person name="Grigoriev I.V."/>
        </authorList>
    </citation>
    <scope>NUCLEOTIDE SEQUENCE</scope>
    <source>
        <strain evidence="3">CCBAS 213</strain>
    </source>
</reference>
<dbReference type="InterPro" id="IPR005123">
    <property type="entry name" value="Oxoglu/Fe-dep_dioxygenase_dom"/>
</dbReference>
<dbReference type="RefSeq" id="XP_060325693.1">
    <property type="nucleotide sequence ID" value="XM_060480944.1"/>
</dbReference>
<accession>A0AA39JPG7</accession>
<comment type="caution">
    <text evidence="3">The sequence shown here is derived from an EMBL/GenBank/DDBJ whole genome shotgun (WGS) entry which is preliminary data.</text>
</comment>
<gene>
    <name evidence="3" type="ORF">EV420DRAFT_1767941</name>
</gene>
<dbReference type="GO" id="GO:0046872">
    <property type="term" value="F:metal ion binding"/>
    <property type="evidence" value="ECO:0007669"/>
    <property type="project" value="UniProtKB-KW"/>
</dbReference>
<comment type="similarity">
    <text evidence="1">Belongs to the iron/ascorbate-dependent oxidoreductase family.</text>
</comment>
<protein>
    <submittedName>
        <fullName evidence="3">Clavaminate synthase-like protein</fullName>
    </submittedName>
</protein>
<dbReference type="InterPro" id="IPR050231">
    <property type="entry name" value="Iron_ascorbate_oxido_reductase"/>
</dbReference>
<dbReference type="Proteomes" id="UP001175211">
    <property type="component" value="Unassembled WGS sequence"/>
</dbReference>
<dbReference type="Gene3D" id="2.60.120.330">
    <property type="entry name" value="B-lactam Antibiotic, Isopenicillin N Synthase, Chain"/>
    <property type="match status" value="1"/>
</dbReference>
<dbReference type="InterPro" id="IPR027443">
    <property type="entry name" value="IPNS-like_sf"/>
</dbReference>
<dbReference type="PANTHER" id="PTHR47990">
    <property type="entry name" value="2-OXOGLUTARATE (2OG) AND FE(II)-DEPENDENT OXYGENASE SUPERFAMILY PROTEIN-RELATED"/>
    <property type="match status" value="1"/>
</dbReference>
<feature type="domain" description="Fe2OG dioxygenase" evidence="2">
    <location>
        <begin position="163"/>
        <end position="280"/>
    </location>
</feature>
<evidence type="ECO:0000313" key="4">
    <source>
        <dbReference type="Proteomes" id="UP001175211"/>
    </source>
</evidence>
<evidence type="ECO:0000259" key="2">
    <source>
        <dbReference type="PROSITE" id="PS51471"/>
    </source>
</evidence>
<organism evidence="3 4">
    <name type="scientific">Armillaria tabescens</name>
    <name type="common">Ringless honey mushroom</name>
    <name type="synonym">Agaricus tabescens</name>
    <dbReference type="NCBI Taxonomy" id="1929756"/>
    <lineage>
        <taxon>Eukaryota</taxon>
        <taxon>Fungi</taxon>
        <taxon>Dikarya</taxon>
        <taxon>Basidiomycota</taxon>
        <taxon>Agaricomycotina</taxon>
        <taxon>Agaricomycetes</taxon>
        <taxon>Agaricomycetidae</taxon>
        <taxon>Agaricales</taxon>
        <taxon>Marasmiineae</taxon>
        <taxon>Physalacriaceae</taxon>
        <taxon>Desarmillaria</taxon>
    </lineage>
</organism>
<evidence type="ECO:0000313" key="3">
    <source>
        <dbReference type="EMBL" id="KAK0446052.1"/>
    </source>
</evidence>
<dbReference type="GO" id="GO:0016491">
    <property type="term" value="F:oxidoreductase activity"/>
    <property type="evidence" value="ECO:0007669"/>
    <property type="project" value="UniProtKB-KW"/>
</dbReference>
<dbReference type="Pfam" id="PF14226">
    <property type="entry name" value="DIOX_N"/>
    <property type="match status" value="1"/>
</dbReference>
<evidence type="ECO:0000256" key="1">
    <source>
        <dbReference type="RuleBase" id="RU003682"/>
    </source>
</evidence>
<dbReference type="AlphaFoldDB" id="A0AA39JPG7"/>
<sequence>MASRTVPYISLRDFDRRKDEIAKELIDAAENIGFFVLVDQESPSKKDITDMFELSARYFALPEEIKAKVPFIRDENCGWEKDAQVRPSTGVADPKESLQLQAFRADTYWPTDLPGIPEFRERCLEFMDKTQALSLKILSLFAVALGFPPDFFTEAHDVTKGDCLSTLRLLQYHDATGKNFGPNSWRAGAHTDFDCLTLLYQQDGGDGLEVCPGREAHTSFARGDDWTPVPARTGEITVNIGDMLMAWSEDRFRSLFHRVRVPGPNDNQKPRLSIGYFNQPRPGVLVDGPTHKYAAQTAKEYIVNAMHRNYLAAQQLKKEQQTVAMNVPTVAVAQV</sequence>
<dbReference type="EMBL" id="JAUEPS010000048">
    <property type="protein sequence ID" value="KAK0446052.1"/>
    <property type="molecule type" value="Genomic_DNA"/>
</dbReference>
<dbReference type="InterPro" id="IPR044861">
    <property type="entry name" value="IPNS-like_FE2OG_OXY"/>
</dbReference>
<dbReference type="Pfam" id="PF03171">
    <property type="entry name" value="2OG-FeII_Oxy"/>
    <property type="match status" value="1"/>
</dbReference>
<dbReference type="GeneID" id="85364492"/>
<dbReference type="PROSITE" id="PS51471">
    <property type="entry name" value="FE2OG_OXY"/>
    <property type="match status" value="1"/>
</dbReference>
<proteinExistence type="inferred from homology"/>
<keyword evidence="1" id="KW-0479">Metal-binding</keyword>
<keyword evidence="1" id="KW-0408">Iron</keyword>
<dbReference type="InterPro" id="IPR026992">
    <property type="entry name" value="DIOX_N"/>
</dbReference>
<keyword evidence="1" id="KW-0560">Oxidoreductase</keyword>
<name>A0AA39JPG7_ARMTA</name>